<accession>A0A0G4FTQ2</accession>
<evidence type="ECO:0000313" key="3">
    <source>
        <dbReference type="Proteomes" id="UP000041254"/>
    </source>
</evidence>
<gene>
    <name evidence="2" type="ORF">Vbra_16216</name>
</gene>
<reference evidence="2 3" key="1">
    <citation type="submission" date="2014-11" db="EMBL/GenBank/DDBJ databases">
        <authorList>
            <person name="Zhu J."/>
            <person name="Qi W."/>
            <person name="Song R."/>
        </authorList>
    </citation>
    <scope>NUCLEOTIDE SEQUENCE [LARGE SCALE GENOMIC DNA]</scope>
</reference>
<dbReference type="InParanoid" id="A0A0G4FTQ2"/>
<dbReference type="Proteomes" id="UP000041254">
    <property type="component" value="Unassembled WGS sequence"/>
</dbReference>
<dbReference type="PhylomeDB" id="A0A0G4FTQ2"/>
<sequence length="779" mass="84752">MDDIARSVIEALRVSGQPNVSHADRVAAEQQCTALYEHPNACGIADRLVTHDGWQLDAVLVHQVRCFGYTLFREAIRKQWQKWITEQKNTRELKEKLLSYLQLPAGHFTSPSVQQACASALSEVALREFPQGWPEMLPSLLRAGRTSAAHASIVLRVIRELAQQRNRLQEIVSGLSQAHDDIVTTIEEYLSSHGQAVLMLGREVIRDVSVAGSKSDGNSAGQQLPSAASRPAFAERAIQSFTAAVEDAGRALAAKQRVLDELQSAKQQLLSESGWQETAVGRADERLHLSVGGAPYEVSRGWLTKKADSLLAFIFSGHIDGRLVRCHDDSNRIFLDLDNLIFDKIIHALSTYDGSSSSSSGAPDVDEALFVDMLLNKPLPTVNPSPGPPPPHMHAPVLPRQMHYAVPSHAAVMEAVKSLSIGYAKEHAAIDAQTDAVKSVTQELRERLRLAEPWLQPSTGVGVEVRSLRVIGMTLSTTTATVEACGGDNSQFANRFDGGSLDATSPAIVRKVINFARRHRLTPSQSLTISPPQHSSATEADTHELRRTLEMFGLCGPREDCVQRIAPSMPLGGGAEMGLLGGRSQMNRLVMWLEEESKKPAEDIQCTYSCCSSGVYDGAAFLASIPPPEEQKGWVVLLQKSGEVLGAASPEGLNTCTPGLNDSYEHVYDRSLTQAAIPFLFKLIDVEGGTVSKMTAQQSTISVSRVSYGEFKISVRPQSRGHNVSHTLCVRQALPFDSDALLAISGTERPFLSGPSSTVDGRTHFVRGGWDAIEVWQVT</sequence>
<keyword evidence="3" id="KW-1185">Reference proteome</keyword>
<evidence type="ECO:0000313" key="2">
    <source>
        <dbReference type="EMBL" id="CEM18321.1"/>
    </source>
</evidence>
<dbReference type="SUPFAM" id="SSF54695">
    <property type="entry name" value="POZ domain"/>
    <property type="match status" value="1"/>
</dbReference>
<protein>
    <submittedName>
        <fullName evidence="2">Uncharacterized protein</fullName>
    </submittedName>
</protein>
<dbReference type="VEuPathDB" id="CryptoDB:Vbra_16216"/>
<dbReference type="EMBL" id="CDMY01000499">
    <property type="protein sequence ID" value="CEM18321.1"/>
    <property type="molecule type" value="Genomic_DNA"/>
</dbReference>
<organism evidence="2 3">
    <name type="scientific">Vitrella brassicaformis (strain CCMP3155)</name>
    <dbReference type="NCBI Taxonomy" id="1169540"/>
    <lineage>
        <taxon>Eukaryota</taxon>
        <taxon>Sar</taxon>
        <taxon>Alveolata</taxon>
        <taxon>Colpodellida</taxon>
        <taxon>Vitrellaceae</taxon>
        <taxon>Vitrella</taxon>
    </lineage>
</organism>
<dbReference type="InterPro" id="IPR016024">
    <property type="entry name" value="ARM-type_fold"/>
</dbReference>
<dbReference type="AlphaFoldDB" id="A0A0G4FTQ2"/>
<feature type="coiled-coil region" evidence="1">
    <location>
        <begin position="245"/>
        <end position="272"/>
    </location>
</feature>
<name>A0A0G4FTQ2_VITBC</name>
<dbReference type="InterPro" id="IPR011989">
    <property type="entry name" value="ARM-like"/>
</dbReference>
<dbReference type="Gene3D" id="1.25.10.10">
    <property type="entry name" value="Leucine-rich Repeat Variant"/>
    <property type="match status" value="1"/>
</dbReference>
<dbReference type="SUPFAM" id="SSF48371">
    <property type="entry name" value="ARM repeat"/>
    <property type="match status" value="1"/>
</dbReference>
<dbReference type="Gene3D" id="3.30.710.10">
    <property type="entry name" value="Potassium Channel Kv1.1, Chain A"/>
    <property type="match status" value="1"/>
</dbReference>
<keyword evidence="1" id="KW-0175">Coiled coil</keyword>
<dbReference type="OrthoDB" id="431168at2759"/>
<dbReference type="InterPro" id="IPR011333">
    <property type="entry name" value="SKP1/BTB/POZ_sf"/>
</dbReference>
<evidence type="ECO:0000256" key="1">
    <source>
        <dbReference type="SAM" id="Coils"/>
    </source>
</evidence>
<proteinExistence type="predicted"/>